<keyword evidence="2" id="KW-0119">Carbohydrate metabolism</keyword>
<proteinExistence type="predicted"/>
<dbReference type="SUPFAM" id="SSF49265">
    <property type="entry name" value="Fibronectin type III"/>
    <property type="match status" value="1"/>
</dbReference>
<dbReference type="InterPro" id="IPR036116">
    <property type="entry name" value="FN3_sf"/>
</dbReference>
<organism evidence="4 5">
    <name type="scientific">Rhizocola hellebori</name>
    <dbReference type="NCBI Taxonomy" id="1392758"/>
    <lineage>
        <taxon>Bacteria</taxon>
        <taxon>Bacillati</taxon>
        <taxon>Actinomycetota</taxon>
        <taxon>Actinomycetes</taxon>
        <taxon>Micromonosporales</taxon>
        <taxon>Micromonosporaceae</taxon>
        <taxon>Rhizocola</taxon>
    </lineage>
</organism>
<comment type="caution">
    <text evidence="4">The sequence shown here is derived from an EMBL/GenBank/DDBJ whole genome shotgun (WGS) entry which is preliminary data.</text>
</comment>
<dbReference type="CDD" id="cd00063">
    <property type="entry name" value="FN3"/>
    <property type="match status" value="1"/>
</dbReference>
<reference evidence="4" key="1">
    <citation type="submission" date="2021-01" db="EMBL/GenBank/DDBJ databases">
        <title>Whole genome shotgun sequence of Rhizocola hellebori NBRC 109834.</title>
        <authorList>
            <person name="Komaki H."/>
            <person name="Tamura T."/>
        </authorList>
    </citation>
    <scope>NUCLEOTIDE SEQUENCE</scope>
    <source>
        <strain evidence="4">NBRC 109834</strain>
    </source>
</reference>
<dbReference type="EMBL" id="BONY01000020">
    <property type="protein sequence ID" value="GIH05661.1"/>
    <property type="molecule type" value="Genomic_DNA"/>
</dbReference>
<feature type="signal peptide" evidence="3">
    <location>
        <begin position="1"/>
        <end position="39"/>
    </location>
</feature>
<keyword evidence="2" id="KW-0624">Polysaccharide degradation</keyword>
<dbReference type="Gene3D" id="2.60.40.10">
    <property type="entry name" value="Immunoglobulins"/>
    <property type="match status" value="1"/>
</dbReference>
<feature type="chain" id="PRO_5035260931" description="Fibronectin type-III domain-containing protein" evidence="3">
    <location>
        <begin position="40"/>
        <end position="165"/>
    </location>
</feature>
<dbReference type="GO" id="GO:0016798">
    <property type="term" value="F:hydrolase activity, acting on glycosyl bonds"/>
    <property type="evidence" value="ECO:0007669"/>
    <property type="project" value="UniProtKB-KW"/>
</dbReference>
<keyword evidence="1" id="KW-0326">Glycosidase</keyword>
<evidence type="ECO:0000313" key="5">
    <source>
        <dbReference type="Proteomes" id="UP000612899"/>
    </source>
</evidence>
<evidence type="ECO:0000256" key="3">
    <source>
        <dbReference type="SAM" id="SignalP"/>
    </source>
</evidence>
<evidence type="ECO:0008006" key="6">
    <source>
        <dbReference type="Google" id="ProtNLM"/>
    </source>
</evidence>
<dbReference type="InterPro" id="IPR013783">
    <property type="entry name" value="Ig-like_fold"/>
</dbReference>
<evidence type="ECO:0000256" key="1">
    <source>
        <dbReference type="ARBA" id="ARBA00023295"/>
    </source>
</evidence>
<keyword evidence="3" id="KW-0732">Signal</keyword>
<keyword evidence="5" id="KW-1185">Reference proteome</keyword>
<keyword evidence="1" id="KW-0378">Hydrolase</keyword>
<evidence type="ECO:0000256" key="2">
    <source>
        <dbReference type="ARBA" id="ARBA00023326"/>
    </source>
</evidence>
<sequence>MSASVIVDDPEETGMRKRTIALSGAILLLFMWVPGQALAAGDTTPPTTPGNFRLTAATATSVTLAWNPSTDNVGVTAHFLTDNFGLGWDPSTDNTDAQSRLLYRFYVNGVRSGVSSWVIGVTSNVGRTVLEAPAEGINSFTVDAVDTSGNASAQSEPFQLNNTDC</sequence>
<protein>
    <recommendedName>
        <fullName evidence="6">Fibronectin type-III domain-containing protein</fullName>
    </recommendedName>
</protein>
<name>A0A8J3Q9N0_9ACTN</name>
<dbReference type="GO" id="GO:0000272">
    <property type="term" value="P:polysaccharide catabolic process"/>
    <property type="evidence" value="ECO:0007669"/>
    <property type="project" value="UniProtKB-KW"/>
</dbReference>
<evidence type="ECO:0000313" key="4">
    <source>
        <dbReference type="EMBL" id="GIH05661.1"/>
    </source>
</evidence>
<dbReference type="InterPro" id="IPR003961">
    <property type="entry name" value="FN3_dom"/>
</dbReference>
<dbReference type="AlphaFoldDB" id="A0A8J3Q9N0"/>
<dbReference type="Proteomes" id="UP000612899">
    <property type="component" value="Unassembled WGS sequence"/>
</dbReference>
<gene>
    <name evidence="4" type="ORF">Rhe02_37280</name>
</gene>
<accession>A0A8J3Q9N0</accession>